<sequence length="510" mass="54255">MNANLATLLAAVASATVTVAAEAAPVPAPVAATNAQGSAIVVQDQASLRAAPRDGAQQQASLWKGEVLEVRGERLDYLQVWDHKRERGGFIRASDVRRMALTEAEGPALLAVMRFVQDTPGAEALGIGLTAAYLQAAPAKALAGVEGAQAFDALGTFADRLARRASVAVPGKASGATLSAHLDVANGYGVRFATYEVEGRMQVCYEGEAFRRLLAMPVADAEQRARAALALTRPECINPDLPAHERAKVTTWQADVLERVDVANLPGYLRNRVQMRRASVWGASAFQQARKNATDPAVAAAAARALTELSGVSKAELPDEDQAAYNDAAMRVSAVRWALVPATAPAAAAGNRPTLLTEPGAPGETCVLLVDAQHSAKAPLLRRCTYGVVWAASASTNREGTAVALAVQPMEGWRELWVLRKTQGGWLADVLPPAAATPETGVAEWAGWVPGGQQMLVAREARGQGRYRKSFEVVRLEGLTTERVTGDVAALPLFQRWQDPAWKRETLSLR</sequence>
<dbReference type="EMBL" id="JAVDTS010000008">
    <property type="protein sequence ID" value="MDR6839416.1"/>
    <property type="molecule type" value="Genomic_DNA"/>
</dbReference>
<protein>
    <recommendedName>
        <fullName evidence="6">SH3 domain-containing protein</fullName>
    </recommendedName>
</protein>
<dbReference type="RefSeq" id="WP_310048395.1">
    <property type="nucleotide sequence ID" value="NZ_JAVDTL010000008.1"/>
</dbReference>
<evidence type="ECO:0000313" key="4">
    <source>
        <dbReference type="Proteomes" id="UP001249076"/>
    </source>
</evidence>
<dbReference type="Proteomes" id="UP001249076">
    <property type="component" value="Unassembled WGS sequence"/>
</dbReference>
<gene>
    <name evidence="2" type="ORF">J2W88_004347</name>
    <name evidence="3" type="ORF">J2W93_004284</name>
</gene>
<accession>A0AAJ2BVY8</accession>
<organism evidence="2 5">
    <name type="scientific">Acidovorax delafieldii</name>
    <name type="common">Pseudomonas delafieldii</name>
    <dbReference type="NCBI Taxonomy" id="47920"/>
    <lineage>
        <taxon>Bacteria</taxon>
        <taxon>Pseudomonadati</taxon>
        <taxon>Pseudomonadota</taxon>
        <taxon>Betaproteobacteria</taxon>
        <taxon>Burkholderiales</taxon>
        <taxon>Comamonadaceae</taxon>
        <taxon>Acidovorax</taxon>
    </lineage>
</organism>
<evidence type="ECO:0000313" key="2">
    <source>
        <dbReference type="EMBL" id="MDR6769039.1"/>
    </source>
</evidence>
<dbReference type="Proteomes" id="UP001253458">
    <property type="component" value="Unassembled WGS sequence"/>
</dbReference>
<evidence type="ECO:0000313" key="3">
    <source>
        <dbReference type="EMBL" id="MDR6839416.1"/>
    </source>
</evidence>
<keyword evidence="4" id="KW-1185">Reference proteome</keyword>
<dbReference type="EMBL" id="JAVDTL010000008">
    <property type="protein sequence ID" value="MDR6769039.1"/>
    <property type="molecule type" value="Genomic_DNA"/>
</dbReference>
<keyword evidence="1" id="KW-0732">Signal</keyword>
<evidence type="ECO:0008006" key="6">
    <source>
        <dbReference type="Google" id="ProtNLM"/>
    </source>
</evidence>
<feature type="signal peptide" evidence="1">
    <location>
        <begin position="1"/>
        <end position="23"/>
    </location>
</feature>
<evidence type="ECO:0000313" key="5">
    <source>
        <dbReference type="Proteomes" id="UP001253458"/>
    </source>
</evidence>
<feature type="chain" id="PRO_5042479707" description="SH3 domain-containing protein" evidence="1">
    <location>
        <begin position="24"/>
        <end position="510"/>
    </location>
</feature>
<name>A0AAJ2BVY8_ACIDE</name>
<evidence type="ECO:0000256" key="1">
    <source>
        <dbReference type="SAM" id="SignalP"/>
    </source>
</evidence>
<reference evidence="2 4" key="1">
    <citation type="submission" date="2023-07" db="EMBL/GenBank/DDBJ databases">
        <title>Sorghum-associated microbial communities from plants grown in Nebraska, USA.</title>
        <authorList>
            <person name="Schachtman D."/>
        </authorList>
    </citation>
    <scope>NUCLEOTIDE SEQUENCE</scope>
    <source>
        <strain evidence="3 4">BE105</strain>
        <strain evidence="2">BE69</strain>
    </source>
</reference>
<dbReference type="AlphaFoldDB" id="A0AAJ2BVY8"/>
<proteinExistence type="predicted"/>
<comment type="caution">
    <text evidence="2">The sequence shown here is derived from an EMBL/GenBank/DDBJ whole genome shotgun (WGS) entry which is preliminary data.</text>
</comment>